<feature type="compositionally biased region" description="Polar residues" evidence="9">
    <location>
        <begin position="237"/>
        <end position="246"/>
    </location>
</feature>
<dbReference type="InterPro" id="IPR043519">
    <property type="entry name" value="NT_sf"/>
</dbReference>
<dbReference type="GO" id="GO:0010605">
    <property type="term" value="P:negative regulation of macromolecule metabolic process"/>
    <property type="evidence" value="ECO:0007669"/>
    <property type="project" value="UniProtKB-ARBA"/>
</dbReference>
<dbReference type="PANTHER" id="PTHR12271">
    <property type="entry name" value="POLY A POLYMERASE CID PAP -RELATED"/>
    <property type="match status" value="1"/>
</dbReference>
<dbReference type="SUPFAM" id="SSF81301">
    <property type="entry name" value="Nucleotidyltransferase"/>
    <property type="match status" value="1"/>
</dbReference>
<feature type="compositionally biased region" description="Low complexity" evidence="9">
    <location>
        <begin position="20"/>
        <end position="76"/>
    </location>
</feature>
<gene>
    <name evidence="12" type="ORF">CJ030_MR3G018280</name>
</gene>
<proteinExistence type="inferred from homology"/>
<dbReference type="GO" id="GO:0005737">
    <property type="term" value="C:cytoplasm"/>
    <property type="evidence" value="ECO:0007669"/>
    <property type="project" value="UniProtKB-SubCell"/>
</dbReference>
<feature type="region of interest" description="Disordered" evidence="9">
    <location>
        <begin position="206"/>
        <end position="299"/>
    </location>
</feature>
<comment type="subcellular location">
    <subcellularLocation>
        <location evidence="3">Cytoplasm</location>
    </subcellularLocation>
</comment>
<feature type="compositionally biased region" description="Basic and acidic residues" evidence="9">
    <location>
        <begin position="425"/>
        <end position="437"/>
    </location>
</feature>
<evidence type="ECO:0000313" key="12">
    <source>
        <dbReference type="EMBL" id="KAB1218843.1"/>
    </source>
</evidence>
<comment type="cofactor">
    <cofactor evidence="2">
        <name>Mg(2+)</name>
        <dbReference type="ChEBI" id="CHEBI:18420"/>
    </cofactor>
</comment>
<dbReference type="GO" id="GO:0031123">
    <property type="term" value="P:RNA 3'-end processing"/>
    <property type="evidence" value="ECO:0007669"/>
    <property type="project" value="TreeGrafter"/>
</dbReference>
<dbReference type="PANTHER" id="PTHR12271:SF40">
    <property type="entry name" value="POLY(A) RNA POLYMERASE GLD2"/>
    <property type="match status" value="1"/>
</dbReference>
<dbReference type="InterPro" id="IPR002058">
    <property type="entry name" value="PAP_assoc"/>
</dbReference>
<keyword evidence="8" id="KW-0460">Magnesium</keyword>
<name>A0A6A1W1T8_9ROSI</name>
<dbReference type="FunFam" id="1.10.1410.10:FF:000018">
    <property type="entry name" value="Terminal uridylyltransferase cid1"/>
    <property type="match status" value="1"/>
</dbReference>
<dbReference type="GO" id="GO:0046872">
    <property type="term" value="F:metal ion binding"/>
    <property type="evidence" value="ECO:0007669"/>
    <property type="project" value="UniProtKB-KW"/>
</dbReference>
<dbReference type="GO" id="GO:0010628">
    <property type="term" value="P:positive regulation of gene expression"/>
    <property type="evidence" value="ECO:0007669"/>
    <property type="project" value="UniProtKB-ARBA"/>
</dbReference>
<evidence type="ECO:0000256" key="2">
    <source>
        <dbReference type="ARBA" id="ARBA00001946"/>
    </source>
</evidence>
<feature type="compositionally biased region" description="Polar residues" evidence="9">
    <location>
        <begin position="219"/>
        <end position="230"/>
    </location>
</feature>
<evidence type="ECO:0000256" key="8">
    <source>
        <dbReference type="ARBA" id="ARBA00022842"/>
    </source>
</evidence>
<dbReference type="GO" id="GO:0050265">
    <property type="term" value="F:RNA uridylyltransferase activity"/>
    <property type="evidence" value="ECO:0007669"/>
    <property type="project" value="TreeGrafter"/>
</dbReference>
<feature type="domain" description="Poly(A) RNA polymerase mitochondrial-like central palm" evidence="11">
    <location>
        <begin position="466"/>
        <end position="616"/>
    </location>
</feature>
<dbReference type="Gene3D" id="3.30.460.10">
    <property type="entry name" value="Beta Polymerase, domain 2"/>
    <property type="match status" value="1"/>
</dbReference>
<keyword evidence="13" id="KW-1185">Reference proteome</keyword>
<keyword evidence="5" id="KW-0963">Cytoplasm</keyword>
<dbReference type="Gene3D" id="1.10.1410.10">
    <property type="match status" value="1"/>
</dbReference>
<sequence length="806" mass="90909">MTGGGGDGWPSPSTNGGEFLLSLLQKQQHSHHQTQTPPQQEQQQHSHHQTQTPPQQEQQQQPLTLDPAVAAVGPTLPLAPPPWPSNSSSRDFPYPLPSWPHSLSPPLGFPPNFLGFPQNPFPPPRNQFPGNHFPGNKLPDNHSLFGDDSRRLGFPGIDTGGSSGIDNLIVQQKHQEQKLKFGSFPSEIRSHEGLVTCGTQNYLDSTQLNNSKEREAGSGSKTYNGSNRNWQFEPRLHSNSNPNSNAFRRGNYDSWERDRSEGDLGKRYQSGNNRPRPPPGFPSNPRGKGNWDSANRRTGLEHNIEDKKIFGNSDVSWKAEDEIIRRLSIEDGRTPAEKSGDLGLGGQLDHPGPPTGSNLRSVSASDIEKSTSKLHGQIGNGNIYRGQDKLKGGSHELDDFGEQLVDSLLLEDEPNGKNSSSQHRSSREKDARSDSRGQRLLSQRMRILKRQMQCRSDIDRLNAPFLAIYEALIPAEEEKAKQKQLLALLERLVCKEWPKARLYLYGSCANSFGVSKSDIDVCLAIEEDLNKSEILLRLAEILQSDNLQNVQSFIEFGWYFKLLIIFVRLGDVSSMALMRARVPIVKLMDPATGISCDICINNVLAVINTKLLRDYARIDARLRQLAFIVKHWAKSRGVNETYRGTLSSYAYVIMCIHFLQQRRPAILPCLQEMETTYSVTVDDVECAFFDQVDRLRDFGSYNKETISQLVWAFFNYWAYRHDFANSVISVRTGSIISKQAKDWTRRVGNDRHLICIEDPFEVSHDLGRVVDKNSIKVLREEFERAADIMQYDPNPCVKLFEPYVHS</sequence>
<comment type="similarity">
    <text evidence="4">Belongs to the DNA polymerase type-B-like family.</text>
</comment>
<feature type="compositionally biased region" description="Basic and acidic residues" evidence="9">
    <location>
        <begin position="250"/>
        <end position="266"/>
    </location>
</feature>
<evidence type="ECO:0000256" key="5">
    <source>
        <dbReference type="ARBA" id="ARBA00022490"/>
    </source>
</evidence>
<dbReference type="InterPro" id="IPR054708">
    <property type="entry name" value="MTPAP-like_central"/>
</dbReference>
<dbReference type="Proteomes" id="UP000516437">
    <property type="component" value="Chromosome 3"/>
</dbReference>
<evidence type="ECO:0000256" key="3">
    <source>
        <dbReference type="ARBA" id="ARBA00004496"/>
    </source>
</evidence>
<reference evidence="12 13" key="1">
    <citation type="journal article" date="2019" name="Plant Biotechnol. J.">
        <title>The red bayberry genome and genetic basis of sex determination.</title>
        <authorList>
            <person name="Jia H.M."/>
            <person name="Jia H.J."/>
            <person name="Cai Q.L."/>
            <person name="Wang Y."/>
            <person name="Zhao H.B."/>
            <person name="Yang W.F."/>
            <person name="Wang G.Y."/>
            <person name="Li Y.H."/>
            <person name="Zhan D.L."/>
            <person name="Shen Y.T."/>
            <person name="Niu Q.F."/>
            <person name="Chang L."/>
            <person name="Qiu J."/>
            <person name="Zhao L."/>
            <person name="Xie H.B."/>
            <person name="Fu W.Y."/>
            <person name="Jin J."/>
            <person name="Li X.W."/>
            <person name="Jiao Y."/>
            <person name="Zhou C.C."/>
            <person name="Tu T."/>
            <person name="Chai C.Y."/>
            <person name="Gao J.L."/>
            <person name="Fan L.J."/>
            <person name="van de Weg E."/>
            <person name="Wang J.Y."/>
            <person name="Gao Z.S."/>
        </authorList>
    </citation>
    <scope>NUCLEOTIDE SEQUENCE [LARGE SCALE GENOMIC DNA]</scope>
    <source>
        <tissue evidence="12">Leaves</tissue>
    </source>
</reference>
<dbReference type="Pfam" id="PF03828">
    <property type="entry name" value="PAP_assoc"/>
    <property type="match status" value="1"/>
</dbReference>
<dbReference type="SUPFAM" id="SSF81631">
    <property type="entry name" value="PAP/OAS1 substrate-binding domain"/>
    <property type="match status" value="1"/>
</dbReference>
<comment type="caution">
    <text evidence="12">The sequence shown here is derived from an EMBL/GenBank/DDBJ whole genome shotgun (WGS) entry which is preliminary data.</text>
</comment>
<evidence type="ECO:0000256" key="4">
    <source>
        <dbReference type="ARBA" id="ARBA00008593"/>
    </source>
</evidence>
<feature type="compositionally biased region" description="Polar residues" evidence="9">
    <location>
        <begin position="355"/>
        <end position="364"/>
    </location>
</feature>
<dbReference type="OrthoDB" id="407432at2759"/>
<dbReference type="EMBL" id="RXIC02000021">
    <property type="protein sequence ID" value="KAB1218843.1"/>
    <property type="molecule type" value="Genomic_DNA"/>
</dbReference>
<evidence type="ECO:0000256" key="7">
    <source>
        <dbReference type="ARBA" id="ARBA00022723"/>
    </source>
</evidence>
<evidence type="ECO:0000256" key="9">
    <source>
        <dbReference type="SAM" id="MobiDB-lite"/>
    </source>
</evidence>
<feature type="region of interest" description="Disordered" evidence="9">
    <location>
        <begin position="1"/>
        <end position="96"/>
    </location>
</feature>
<keyword evidence="6" id="KW-0808">Transferase</keyword>
<dbReference type="Pfam" id="PF22600">
    <property type="entry name" value="MTPAP-like_central"/>
    <property type="match status" value="1"/>
</dbReference>
<feature type="region of interest" description="Disordered" evidence="9">
    <location>
        <begin position="331"/>
        <end position="367"/>
    </location>
</feature>
<evidence type="ECO:0000256" key="1">
    <source>
        <dbReference type="ARBA" id="ARBA00001936"/>
    </source>
</evidence>
<evidence type="ECO:0000259" key="10">
    <source>
        <dbReference type="Pfam" id="PF03828"/>
    </source>
</evidence>
<dbReference type="AlphaFoldDB" id="A0A6A1W1T8"/>
<feature type="domain" description="PAP-associated" evidence="10">
    <location>
        <begin position="706"/>
        <end position="764"/>
    </location>
</feature>
<evidence type="ECO:0000259" key="11">
    <source>
        <dbReference type="Pfam" id="PF22600"/>
    </source>
</evidence>
<protein>
    <submittedName>
        <fullName evidence="12">Poly(A) RNA polymerase cid11</fullName>
    </submittedName>
</protein>
<comment type="cofactor">
    <cofactor evidence="1">
        <name>Mn(2+)</name>
        <dbReference type="ChEBI" id="CHEBI:29035"/>
    </cofactor>
</comment>
<evidence type="ECO:0000313" key="13">
    <source>
        <dbReference type="Proteomes" id="UP000516437"/>
    </source>
</evidence>
<evidence type="ECO:0000256" key="6">
    <source>
        <dbReference type="ARBA" id="ARBA00022679"/>
    </source>
</evidence>
<feature type="compositionally biased region" description="Basic and acidic residues" evidence="9">
    <location>
        <begin position="331"/>
        <end position="340"/>
    </location>
</feature>
<accession>A0A6A1W1T8</accession>
<dbReference type="CDD" id="cd05402">
    <property type="entry name" value="NT_PAP_TUTase"/>
    <property type="match status" value="1"/>
</dbReference>
<keyword evidence="7" id="KW-0479">Metal-binding</keyword>
<feature type="region of interest" description="Disordered" evidence="9">
    <location>
        <begin position="411"/>
        <end position="437"/>
    </location>
</feature>
<dbReference type="GO" id="GO:0043488">
    <property type="term" value="P:regulation of mRNA stability"/>
    <property type="evidence" value="ECO:0007669"/>
    <property type="project" value="UniProtKB-ARBA"/>
</dbReference>
<organism evidence="12 13">
    <name type="scientific">Morella rubra</name>
    <name type="common">Chinese bayberry</name>
    <dbReference type="NCBI Taxonomy" id="262757"/>
    <lineage>
        <taxon>Eukaryota</taxon>
        <taxon>Viridiplantae</taxon>
        <taxon>Streptophyta</taxon>
        <taxon>Embryophyta</taxon>
        <taxon>Tracheophyta</taxon>
        <taxon>Spermatophyta</taxon>
        <taxon>Magnoliopsida</taxon>
        <taxon>eudicotyledons</taxon>
        <taxon>Gunneridae</taxon>
        <taxon>Pentapetalae</taxon>
        <taxon>rosids</taxon>
        <taxon>fabids</taxon>
        <taxon>Fagales</taxon>
        <taxon>Myricaceae</taxon>
        <taxon>Morella</taxon>
    </lineage>
</organism>